<sequence>MSESEPVATRPDPNAAPPARRDLQILMAIFLIIPLLALIPVGWYSREDPKLGSFPFFFWYQMLWVFLTAICTSIAYALSKKARPRQPIAERTLGADDHQAGEL</sequence>
<dbReference type="InterPro" id="IPR021741">
    <property type="entry name" value="DUF3311"/>
</dbReference>
<feature type="compositionally biased region" description="Basic and acidic residues" evidence="1">
    <location>
        <begin position="93"/>
        <end position="103"/>
    </location>
</feature>
<keyword evidence="2" id="KW-0472">Membrane</keyword>
<dbReference type="Proteomes" id="UP000250028">
    <property type="component" value="Unassembled WGS sequence"/>
</dbReference>
<evidence type="ECO:0000313" key="3">
    <source>
        <dbReference type="EMBL" id="SSA33237.1"/>
    </source>
</evidence>
<keyword evidence="4" id="KW-1185">Reference proteome</keyword>
<keyword evidence="2" id="KW-0812">Transmembrane</keyword>
<proteinExistence type="predicted"/>
<keyword evidence="2" id="KW-1133">Transmembrane helix</keyword>
<dbReference type="OrthoDB" id="123261at2"/>
<evidence type="ECO:0000256" key="2">
    <source>
        <dbReference type="SAM" id="Phobius"/>
    </source>
</evidence>
<name>A0A2Y8ZTQ9_9MICO</name>
<reference evidence="4" key="1">
    <citation type="submission" date="2016-10" db="EMBL/GenBank/DDBJ databases">
        <authorList>
            <person name="Varghese N."/>
            <person name="Submissions S."/>
        </authorList>
    </citation>
    <scope>NUCLEOTIDE SEQUENCE [LARGE SCALE GENOMIC DNA]</scope>
    <source>
        <strain evidence="4">DSM 22951</strain>
    </source>
</reference>
<gene>
    <name evidence="3" type="ORF">SAMN04489750_0510</name>
</gene>
<dbReference type="RefSeq" id="WP_109683960.1">
    <property type="nucleotide sequence ID" value="NZ_QGDN01000001.1"/>
</dbReference>
<dbReference type="EMBL" id="UESZ01000001">
    <property type="protein sequence ID" value="SSA33237.1"/>
    <property type="molecule type" value="Genomic_DNA"/>
</dbReference>
<organism evidence="3 4">
    <name type="scientific">Branchiibius hedensis</name>
    <dbReference type="NCBI Taxonomy" id="672460"/>
    <lineage>
        <taxon>Bacteria</taxon>
        <taxon>Bacillati</taxon>
        <taxon>Actinomycetota</taxon>
        <taxon>Actinomycetes</taxon>
        <taxon>Micrococcales</taxon>
        <taxon>Dermacoccaceae</taxon>
        <taxon>Branchiibius</taxon>
    </lineage>
</organism>
<dbReference type="AlphaFoldDB" id="A0A2Y8ZTQ9"/>
<evidence type="ECO:0000256" key="1">
    <source>
        <dbReference type="SAM" id="MobiDB-lite"/>
    </source>
</evidence>
<protein>
    <submittedName>
        <fullName evidence="3">Uncharacterized protein</fullName>
    </submittedName>
</protein>
<feature type="transmembrane region" description="Helical" evidence="2">
    <location>
        <begin position="57"/>
        <end position="78"/>
    </location>
</feature>
<evidence type="ECO:0000313" key="4">
    <source>
        <dbReference type="Proteomes" id="UP000250028"/>
    </source>
</evidence>
<dbReference type="Pfam" id="PF11755">
    <property type="entry name" value="DUF3311"/>
    <property type="match status" value="1"/>
</dbReference>
<feature type="region of interest" description="Disordered" evidence="1">
    <location>
        <begin position="82"/>
        <end position="103"/>
    </location>
</feature>
<feature type="transmembrane region" description="Helical" evidence="2">
    <location>
        <begin position="25"/>
        <end position="45"/>
    </location>
</feature>
<accession>A0A2Y8ZTQ9</accession>